<dbReference type="Proteomes" id="UP001446871">
    <property type="component" value="Unassembled WGS sequence"/>
</dbReference>
<keyword evidence="3" id="KW-1185">Reference proteome</keyword>
<organism evidence="2 3">
    <name type="scientific">Apiospora saccharicola</name>
    <dbReference type="NCBI Taxonomy" id="335842"/>
    <lineage>
        <taxon>Eukaryota</taxon>
        <taxon>Fungi</taxon>
        <taxon>Dikarya</taxon>
        <taxon>Ascomycota</taxon>
        <taxon>Pezizomycotina</taxon>
        <taxon>Sordariomycetes</taxon>
        <taxon>Xylariomycetidae</taxon>
        <taxon>Amphisphaeriales</taxon>
        <taxon>Apiosporaceae</taxon>
        <taxon>Apiospora</taxon>
    </lineage>
</organism>
<reference evidence="2 3" key="1">
    <citation type="submission" date="2023-01" db="EMBL/GenBank/DDBJ databases">
        <title>Analysis of 21 Apiospora genomes using comparative genomics revels a genus with tremendous synthesis potential of carbohydrate active enzymes and secondary metabolites.</title>
        <authorList>
            <person name="Sorensen T."/>
        </authorList>
    </citation>
    <scope>NUCLEOTIDE SEQUENCE [LARGE SCALE GENOMIC DNA]</scope>
    <source>
        <strain evidence="2 3">CBS 83171</strain>
    </source>
</reference>
<evidence type="ECO:0000313" key="3">
    <source>
        <dbReference type="Proteomes" id="UP001446871"/>
    </source>
</evidence>
<accession>A0ABR1VS06</accession>
<feature type="compositionally biased region" description="Basic and acidic residues" evidence="1">
    <location>
        <begin position="40"/>
        <end position="55"/>
    </location>
</feature>
<sequence>MLPNLPADGKEDLEVTQPMEPAPNVSPVRASRSRLLPTTETEHTSVVDNAAKPDHHDDVEASLAAQGSRDQLDPNEQSRQYLSRLLFRNLSAWAKGKDGKEERLPRVIFDTGSDRSYTTNLQASILGEEQRPLVQPIPLTLADGRVATFERYSTIHLCLPDIGIKEKIEIQALLFEKLPHGHALVIGLSDMVKHNMLANMVNIMGGQDIQLELGSVSEQTEEVLGCALLSNRTNTACESREDNSGSSFANTVNNGVVVNGASVAIILYVHRVVVNSAFVNVVDFFFFSFNAGMVGGF</sequence>
<name>A0ABR1VS06_9PEZI</name>
<evidence type="ECO:0000256" key="1">
    <source>
        <dbReference type="SAM" id="MobiDB-lite"/>
    </source>
</evidence>
<comment type="caution">
    <text evidence="2">The sequence shown here is derived from an EMBL/GenBank/DDBJ whole genome shotgun (WGS) entry which is preliminary data.</text>
</comment>
<evidence type="ECO:0008006" key="4">
    <source>
        <dbReference type="Google" id="ProtNLM"/>
    </source>
</evidence>
<feature type="region of interest" description="Disordered" evidence="1">
    <location>
        <begin position="1"/>
        <end position="55"/>
    </location>
</feature>
<proteinExistence type="predicted"/>
<dbReference type="EMBL" id="JAQQWM010000003">
    <property type="protein sequence ID" value="KAK8072965.1"/>
    <property type="molecule type" value="Genomic_DNA"/>
</dbReference>
<protein>
    <recommendedName>
        <fullName evidence="4">Peptidase A2 domain-containing protein</fullName>
    </recommendedName>
</protein>
<gene>
    <name evidence="2" type="ORF">PG996_006313</name>
</gene>
<evidence type="ECO:0000313" key="2">
    <source>
        <dbReference type="EMBL" id="KAK8072965.1"/>
    </source>
</evidence>